<comment type="similarity">
    <text evidence="2 9">Belongs to the eIF-2B alpha/beta/delta subunits family.</text>
</comment>
<evidence type="ECO:0000256" key="9">
    <source>
        <dbReference type="RuleBase" id="RU003814"/>
    </source>
</evidence>
<dbReference type="InterPro" id="IPR042529">
    <property type="entry name" value="IF_2B-like_C"/>
</dbReference>
<evidence type="ECO:0000256" key="6">
    <source>
        <dbReference type="ARBA" id="ARBA00044147"/>
    </source>
</evidence>
<dbReference type="OrthoDB" id="10254737at2759"/>
<dbReference type="InterPro" id="IPR000649">
    <property type="entry name" value="IF-2B-related"/>
</dbReference>
<dbReference type="Proteomes" id="UP000220158">
    <property type="component" value="Chromosome 8"/>
</dbReference>
<dbReference type="PANTHER" id="PTHR10233:SF14">
    <property type="entry name" value="TRANSLATION INITIATION FACTOR EIF-2B SUBUNIT DELTA"/>
    <property type="match status" value="1"/>
</dbReference>
<dbReference type="GO" id="GO:0005829">
    <property type="term" value="C:cytosol"/>
    <property type="evidence" value="ECO:0007669"/>
    <property type="project" value="UniProtKB-SubCell"/>
</dbReference>
<proteinExistence type="inferred from homology"/>
<keyword evidence="3" id="KW-0963">Cytoplasm</keyword>
<dbReference type="GO" id="GO:0003743">
    <property type="term" value="F:translation initiation factor activity"/>
    <property type="evidence" value="ECO:0007669"/>
    <property type="project" value="UniProtKB-KW"/>
</dbReference>
<comment type="subunit">
    <text evidence="8">Component of the translation initiation factor 2B (eIF2B) complex which is a heterodecamer of two sets of five different subunits: alpha, beta, gamma, delta and epsilon. Subunits alpha, beta and delta comprise a regulatory subcomplex and subunits epsilon and gamma comprise a catalytic subcomplex. Within the complex, the hexameric regulatory complex resides at the center, with the two heterodimeric catalytic subcomplexes bound on opposite sides.</text>
</comment>
<protein>
    <recommendedName>
        <fullName evidence="6">Translation initiation factor eIF2B subunit delta</fullName>
    </recommendedName>
    <alternativeName>
        <fullName evidence="7">eIF2B GDP-GTP exchange factor subunit delta</fullName>
    </alternativeName>
</protein>
<evidence type="ECO:0000256" key="5">
    <source>
        <dbReference type="ARBA" id="ARBA00022917"/>
    </source>
</evidence>
<evidence type="ECO:0000256" key="8">
    <source>
        <dbReference type="ARBA" id="ARBA00046432"/>
    </source>
</evidence>
<dbReference type="Pfam" id="PF01008">
    <property type="entry name" value="IF-2B"/>
    <property type="match status" value="1"/>
</dbReference>
<dbReference type="SUPFAM" id="SSF100950">
    <property type="entry name" value="NagB/RpiA/CoA transferase-like"/>
    <property type="match status" value="2"/>
</dbReference>
<dbReference type="EMBL" id="LN835303">
    <property type="protein sequence ID" value="CRG99692.1"/>
    <property type="molecule type" value="Genomic_DNA"/>
</dbReference>
<evidence type="ECO:0000313" key="11">
    <source>
        <dbReference type="EMBL" id="CRG99692.1"/>
    </source>
</evidence>
<evidence type="ECO:0000313" key="12">
    <source>
        <dbReference type="Proteomes" id="UP000220158"/>
    </source>
</evidence>
<evidence type="ECO:0000256" key="1">
    <source>
        <dbReference type="ARBA" id="ARBA00004514"/>
    </source>
</evidence>
<organism evidence="11 12">
    <name type="scientific">Plasmodium relictum</name>
    <dbReference type="NCBI Taxonomy" id="85471"/>
    <lineage>
        <taxon>Eukaryota</taxon>
        <taxon>Sar</taxon>
        <taxon>Alveolata</taxon>
        <taxon>Apicomplexa</taxon>
        <taxon>Aconoidasida</taxon>
        <taxon>Haemosporida</taxon>
        <taxon>Plasmodiidae</taxon>
        <taxon>Plasmodium</taxon>
        <taxon>Plasmodium (Haemamoeba)</taxon>
    </lineage>
</organism>
<accession>A0A1J1H456</accession>
<dbReference type="KEGG" id="prel:PRELSG_0811800"/>
<feature type="region of interest" description="Disordered" evidence="10">
    <location>
        <begin position="137"/>
        <end position="156"/>
    </location>
</feature>
<evidence type="ECO:0000256" key="10">
    <source>
        <dbReference type="SAM" id="MobiDB-lite"/>
    </source>
</evidence>
<evidence type="ECO:0000256" key="3">
    <source>
        <dbReference type="ARBA" id="ARBA00022490"/>
    </source>
</evidence>
<name>A0A1J1H456_PLARL</name>
<evidence type="ECO:0000256" key="2">
    <source>
        <dbReference type="ARBA" id="ARBA00007251"/>
    </source>
</evidence>
<dbReference type="PANTHER" id="PTHR10233">
    <property type="entry name" value="TRANSLATION INITIATION FACTOR EIF-2B"/>
    <property type="match status" value="1"/>
</dbReference>
<evidence type="ECO:0000256" key="4">
    <source>
        <dbReference type="ARBA" id="ARBA00022540"/>
    </source>
</evidence>
<dbReference type="RefSeq" id="XP_028532697.1">
    <property type="nucleotide sequence ID" value="XM_028676182.1"/>
</dbReference>
<reference evidence="11 12" key="1">
    <citation type="submission" date="2015-04" db="EMBL/GenBank/DDBJ databases">
        <authorList>
            <consortium name="Pathogen Informatics"/>
        </authorList>
    </citation>
    <scope>NUCLEOTIDE SEQUENCE [LARGE SCALE GENOMIC DNA]</scope>
    <source>
        <strain evidence="11 12">SGS1</strain>
    </source>
</reference>
<keyword evidence="5" id="KW-0648">Protein biosynthesis</keyword>
<dbReference type="AlphaFoldDB" id="A0A1J1H456"/>
<keyword evidence="12" id="KW-1185">Reference proteome</keyword>
<dbReference type="GeneID" id="39735794"/>
<keyword evidence="4 11" id="KW-0396">Initiation factor</keyword>
<feature type="compositionally biased region" description="Polar residues" evidence="10">
    <location>
        <begin position="165"/>
        <end position="177"/>
    </location>
</feature>
<feature type="compositionally biased region" description="Basic and acidic residues" evidence="10">
    <location>
        <begin position="180"/>
        <end position="219"/>
    </location>
</feature>
<evidence type="ECO:0000256" key="7">
    <source>
        <dbReference type="ARBA" id="ARBA00044356"/>
    </source>
</evidence>
<feature type="region of interest" description="Disordered" evidence="10">
    <location>
        <begin position="165"/>
        <end position="219"/>
    </location>
</feature>
<dbReference type="InterPro" id="IPR037171">
    <property type="entry name" value="NagB/RpiA_transferase-like"/>
</dbReference>
<dbReference type="VEuPathDB" id="PlasmoDB:PRELSG_0811800"/>
<gene>
    <name evidence="11" type="ORF">PRELSG_0811800</name>
</gene>
<sequence>MDDKYHLTFVKRKKKKVNGKISKEKCKKNFVKNEKYLRVSTLNKNISKKTFLYTLFKSFIKPYNERNTAFYSILCIINNIYKCRYFFKHRCLICKPFHDKRVSTKDDNAYSSDGDDSFPYNIYYNIKKMNLLESNKIKNNNSNNNNNDKSGINNKANTKSISSYLSAKSMQQNSEQISEPEEKMEEKEKEKEKKRVAREENKKSGREKEEREGIEEESKTILSESLKSNIVCNKTRLSSNSKHNISIINETQVSTLTMHNFVNMKLNLTNANQYHFLSHEKMNYVDIYNFDLFDKINMYDKILLDLNQNEIHPNILRTGIFFNKYCNTTHNHRNVDLLIALKSFIKDYTLPPYEPINKHMKVVIDKEINYIIMCKKHSVSMGEVIRWFKNMISEHIGKSVLEETKEIIINNINNYIRTKIVIPSINISNHISEYIIEDNDVLLIYTFDYVIYLSIVKAKKKGKNFEIILVDSEPYKNSYNIKLYTKLGISVTYTLISGLFYNIKRCTKILLGIDAVIHNSVYGYVGTSIICMLANISNVNVYIICETYKISNKIIIDSFNMNNINNNLDIYDYIYMHHYHHANPHNCASNKKKNIEYGSTFNKNLNNFIHSFCDIKMNNILFNNMHIFNKPTIKYSSELNKVNSLKNSNKSKNTKKDKEPAIDNAIPRNELLRSEINKSYECSIVQFSNSSFHSETKKDQNTNDLFFKNKKKNINKEQKSFFFMKNCKEENNISIIKENFCDIINTNEENNIKKKDRNVSLSNFKEVNSISTKNILKRQINLSHESKSENTSISFSNKQNSQNILNDNKNIKKNKGFFNLWNDKNFIEKNTYSLNFKNHFDVKINNINSQIEQNEDEDEQISCNNVCDSICNSIGNINIKNICTDKHNETNLFSSVFSHINKINSNNDKSFYVANICNDVTPLKYINYIVTEVGVYTSVNKNALNVFIHNNI</sequence>
<comment type="subcellular location">
    <subcellularLocation>
        <location evidence="1">Cytoplasm</location>
        <location evidence="1">Cytosol</location>
    </subcellularLocation>
</comment>
<dbReference type="Gene3D" id="3.40.50.10470">
    <property type="entry name" value="Translation initiation factor eif-2b, domain 2"/>
    <property type="match status" value="1"/>
</dbReference>